<protein>
    <submittedName>
        <fullName evidence="5">MarR family transcriptional regulator</fullName>
    </submittedName>
</protein>
<name>A0A059XVW4_9BACT</name>
<keyword evidence="3" id="KW-0804">Transcription</keyword>
<keyword evidence="1" id="KW-0805">Transcription regulation</keyword>
<dbReference type="OrthoDB" id="9787636at2"/>
<accession>A0A059XVW4</accession>
<organism evidence="5 6">
    <name type="scientific">Leptospirillum ferriphilum YSK</name>
    <dbReference type="NCBI Taxonomy" id="1441628"/>
    <lineage>
        <taxon>Bacteria</taxon>
        <taxon>Pseudomonadati</taxon>
        <taxon>Nitrospirota</taxon>
        <taxon>Nitrospiria</taxon>
        <taxon>Nitrospirales</taxon>
        <taxon>Nitrospiraceae</taxon>
        <taxon>Leptospirillum</taxon>
    </lineage>
</organism>
<dbReference type="SMART" id="SM00347">
    <property type="entry name" value="HTH_MARR"/>
    <property type="match status" value="1"/>
</dbReference>
<dbReference type="EMBL" id="CP007243">
    <property type="protein sequence ID" value="AIA31033.1"/>
    <property type="molecule type" value="Genomic_DNA"/>
</dbReference>
<evidence type="ECO:0000256" key="3">
    <source>
        <dbReference type="ARBA" id="ARBA00023163"/>
    </source>
</evidence>
<dbReference type="RefSeq" id="WP_051613889.1">
    <property type="nucleotide sequence ID" value="NZ_CP007243.1"/>
</dbReference>
<gene>
    <name evidence="5" type="ORF">Y981_10655</name>
</gene>
<evidence type="ECO:0000256" key="2">
    <source>
        <dbReference type="ARBA" id="ARBA00023125"/>
    </source>
</evidence>
<feature type="domain" description="HTH marR-type" evidence="4">
    <location>
        <begin position="13"/>
        <end position="149"/>
    </location>
</feature>
<dbReference type="InterPro" id="IPR036390">
    <property type="entry name" value="WH_DNA-bd_sf"/>
</dbReference>
<dbReference type="Pfam" id="PF01047">
    <property type="entry name" value="MarR"/>
    <property type="match status" value="1"/>
</dbReference>
<reference evidence="5 6" key="2">
    <citation type="journal article" date="2015" name="Biomed. Res. Int.">
        <title>Effects of Arsenite Resistance on the Growth and Functional Gene Expression of Leptospirillum ferriphilum and Acidithiobacillus thiooxidans in Pure Culture and Coculture.</title>
        <authorList>
            <person name="Jiang H."/>
            <person name="Liang Y."/>
            <person name="Yin H."/>
            <person name="Xiao Y."/>
            <person name="Guo X."/>
            <person name="Xu Y."/>
            <person name="Hu Q."/>
            <person name="Liu H."/>
            <person name="Liu X."/>
        </authorList>
    </citation>
    <scope>NUCLEOTIDE SEQUENCE [LARGE SCALE GENOMIC DNA]</scope>
    <source>
        <strain evidence="5 6">YSK</strain>
    </source>
</reference>
<dbReference type="SUPFAM" id="SSF46785">
    <property type="entry name" value="Winged helix' DNA-binding domain"/>
    <property type="match status" value="1"/>
</dbReference>
<dbReference type="HOGENOM" id="CLU_083287_27_2_0"/>
<dbReference type="InterPro" id="IPR023187">
    <property type="entry name" value="Tscrpt_reg_MarR-type_CS"/>
</dbReference>
<proteinExistence type="predicted"/>
<dbReference type="Proteomes" id="UP000027059">
    <property type="component" value="Chromosome"/>
</dbReference>
<dbReference type="Gene3D" id="1.10.10.10">
    <property type="entry name" value="Winged helix-like DNA-binding domain superfamily/Winged helix DNA-binding domain"/>
    <property type="match status" value="1"/>
</dbReference>
<keyword evidence="6" id="KW-1185">Reference proteome</keyword>
<dbReference type="PROSITE" id="PS01117">
    <property type="entry name" value="HTH_MARR_1"/>
    <property type="match status" value="1"/>
</dbReference>
<dbReference type="KEGG" id="lfp:Y981_10655"/>
<sequence length="160" mass="18142">MKGNRKDPVNPEEETFRMLLRPLAEAYLSFIRESDRHAEKMGLTGGQFDVIATLGDTDGMCCRELSEKTLVTKGTLTGVLDRLEKKGLIYGTSSPSDRRIRIIRLTNKGEALFRKVFPEHLDHLKPFFQRALTDAEMKTLKELLLKVRDSFQEETGSPVG</sequence>
<evidence type="ECO:0000259" key="4">
    <source>
        <dbReference type="PROSITE" id="PS50995"/>
    </source>
</evidence>
<dbReference type="InterPro" id="IPR000835">
    <property type="entry name" value="HTH_MarR-typ"/>
</dbReference>
<dbReference type="PROSITE" id="PS50995">
    <property type="entry name" value="HTH_MARR_2"/>
    <property type="match status" value="1"/>
</dbReference>
<dbReference type="PANTHER" id="PTHR42756:SF1">
    <property type="entry name" value="TRANSCRIPTIONAL REPRESSOR OF EMRAB OPERON"/>
    <property type="match status" value="1"/>
</dbReference>
<evidence type="ECO:0000256" key="1">
    <source>
        <dbReference type="ARBA" id="ARBA00023015"/>
    </source>
</evidence>
<evidence type="ECO:0000313" key="6">
    <source>
        <dbReference type="Proteomes" id="UP000027059"/>
    </source>
</evidence>
<keyword evidence="2" id="KW-0238">DNA-binding</keyword>
<dbReference type="PANTHER" id="PTHR42756">
    <property type="entry name" value="TRANSCRIPTIONAL REGULATOR, MARR"/>
    <property type="match status" value="1"/>
</dbReference>
<dbReference type="InterPro" id="IPR036388">
    <property type="entry name" value="WH-like_DNA-bd_sf"/>
</dbReference>
<dbReference type="GO" id="GO:0003700">
    <property type="term" value="F:DNA-binding transcription factor activity"/>
    <property type="evidence" value="ECO:0007669"/>
    <property type="project" value="InterPro"/>
</dbReference>
<dbReference type="AlphaFoldDB" id="A0A059XVW4"/>
<dbReference type="GO" id="GO:0003677">
    <property type="term" value="F:DNA binding"/>
    <property type="evidence" value="ECO:0007669"/>
    <property type="project" value="UniProtKB-KW"/>
</dbReference>
<dbReference type="PRINTS" id="PR00598">
    <property type="entry name" value="HTHMARR"/>
</dbReference>
<evidence type="ECO:0000313" key="5">
    <source>
        <dbReference type="EMBL" id="AIA31033.1"/>
    </source>
</evidence>
<reference evidence="6" key="1">
    <citation type="submission" date="2014-02" db="EMBL/GenBank/DDBJ databases">
        <title>Complete genome sequence and comparative genomic analysis of the nitrogen-fixing bacterium Leptospirillum ferriphilum YSK.</title>
        <authorList>
            <person name="Guo X."/>
            <person name="Yin H."/>
            <person name="Liang Y."/>
            <person name="Hu Q."/>
            <person name="Ma L."/>
            <person name="Xiao Y."/>
            <person name="Zhang X."/>
            <person name="Qiu G."/>
            <person name="Liu X."/>
        </authorList>
    </citation>
    <scope>NUCLEOTIDE SEQUENCE [LARGE SCALE GENOMIC DNA]</scope>
    <source>
        <strain evidence="6">YSK</strain>
    </source>
</reference>